<gene>
    <name evidence="2" type="ORF">SAMN02745216_05315</name>
</gene>
<name>A0A1M7BIA7_9BACT</name>
<feature type="non-terminal residue" evidence="2">
    <location>
        <position position="1"/>
    </location>
</feature>
<dbReference type="Pfam" id="PF02371">
    <property type="entry name" value="Transposase_20"/>
    <property type="match status" value="1"/>
</dbReference>
<accession>A0A1M7BIA7</accession>
<dbReference type="PANTHER" id="PTHR33055:SF17">
    <property type="entry name" value="THIRD ORF IN TRANSPOSON ISC1491"/>
    <property type="match status" value="1"/>
</dbReference>
<dbReference type="PANTHER" id="PTHR33055">
    <property type="entry name" value="TRANSPOSASE FOR INSERTION SEQUENCE ELEMENT IS1111A"/>
    <property type="match status" value="1"/>
</dbReference>
<sequence length="241" mass="27356">YFPELDKYCVQSSALSLTIVRQMLDPKLIAAMDFEEFRLRAADRDRGLKQQQRLEAIYEAAHGSVGCVFTEAAAFEARMMVDNLRSIREEIKRTDKIILKFAQRLPSYEYLLTIPGFGPDISAKVIAAIGDPERFVSYRQVLKLAGLDLSAARSGKTSDAAKPVLSKRGKSCLRYALYQAALIASTRNIHFMRWMANQVQGREKERGIKTKVRVKLAAKMLVIAWTLMKNREPFDPKYLGM</sequence>
<dbReference type="OrthoDB" id="7410629at2"/>
<evidence type="ECO:0000313" key="3">
    <source>
        <dbReference type="Proteomes" id="UP000183994"/>
    </source>
</evidence>
<dbReference type="GO" id="GO:0003677">
    <property type="term" value="F:DNA binding"/>
    <property type="evidence" value="ECO:0007669"/>
    <property type="project" value="InterPro"/>
</dbReference>
<organism evidence="2 3">
    <name type="scientific">Desulfatibacillum alkenivorans DSM 16219</name>
    <dbReference type="NCBI Taxonomy" id="1121393"/>
    <lineage>
        <taxon>Bacteria</taxon>
        <taxon>Pseudomonadati</taxon>
        <taxon>Thermodesulfobacteriota</taxon>
        <taxon>Desulfobacteria</taxon>
        <taxon>Desulfobacterales</taxon>
        <taxon>Desulfatibacillaceae</taxon>
        <taxon>Desulfatibacillum</taxon>
    </lineage>
</organism>
<proteinExistence type="predicted"/>
<dbReference type="RefSeq" id="WP_139265002.1">
    <property type="nucleotide sequence ID" value="NZ_FQZU01000102.1"/>
</dbReference>
<dbReference type="InterPro" id="IPR003346">
    <property type="entry name" value="Transposase_20"/>
</dbReference>
<evidence type="ECO:0000259" key="1">
    <source>
        <dbReference type="Pfam" id="PF02371"/>
    </source>
</evidence>
<dbReference type="AlphaFoldDB" id="A0A1M7BIA7"/>
<dbReference type="InterPro" id="IPR047650">
    <property type="entry name" value="Transpos_IS110"/>
</dbReference>
<dbReference type="Proteomes" id="UP000183994">
    <property type="component" value="Unassembled WGS sequence"/>
</dbReference>
<dbReference type="GO" id="GO:0004803">
    <property type="term" value="F:transposase activity"/>
    <property type="evidence" value="ECO:0007669"/>
    <property type="project" value="InterPro"/>
</dbReference>
<dbReference type="GO" id="GO:0006313">
    <property type="term" value="P:DNA transposition"/>
    <property type="evidence" value="ECO:0007669"/>
    <property type="project" value="InterPro"/>
</dbReference>
<reference evidence="3" key="1">
    <citation type="submission" date="2016-11" db="EMBL/GenBank/DDBJ databases">
        <authorList>
            <person name="Varghese N."/>
            <person name="Submissions S."/>
        </authorList>
    </citation>
    <scope>NUCLEOTIDE SEQUENCE [LARGE SCALE GENOMIC DNA]</scope>
    <source>
        <strain evidence="3">DSM 16219</strain>
    </source>
</reference>
<feature type="domain" description="Transposase IS116/IS110/IS902 C-terminal" evidence="1">
    <location>
        <begin position="109"/>
        <end position="188"/>
    </location>
</feature>
<keyword evidence="3" id="KW-1185">Reference proteome</keyword>
<dbReference type="EMBL" id="FQZU01000102">
    <property type="protein sequence ID" value="SHL54653.1"/>
    <property type="molecule type" value="Genomic_DNA"/>
</dbReference>
<protein>
    <submittedName>
        <fullName evidence="2">Transposase IS116/IS110/IS902 family protein</fullName>
    </submittedName>
</protein>
<evidence type="ECO:0000313" key="2">
    <source>
        <dbReference type="EMBL" id="SHL54653.1"/>
    </source>
</evidence>